<dbReference type="SUPFAM" id="SSF51735">
    <property type="entry name" value="NAD(P)-binding Rossmann-fold domains"/>
    <property type="match status" value="1"/>
</dbReference>
<accession>A0ABW2PRA0</accession>
<evidence type="ECO:0000313" key="2">
    <source>
        <dbReference type="EMBL" id="MFC7391933.1"/>
    </source>
</evidence>
<feature type="domain" description="NAD(P)-binding" evidence="1">
    <location>
        <begin position="7"/>
        <end position="194"/>
    </location>
</feature>
<dbReference type="InterPro" id="IPR016040">
    <property type="entry name" value="NAD(P)-bd_dom"/>
</dbReference>
<dbReference type="CDD" id="cd05244">
    <property type="entry name" value="BVR-B_like_SDR_a"/>
    <property type="match status" value="1"/>
</dbReference>
<reference evidence="3" key="1">
    <citation type="journal article" date="2019" name="Int. J. Syst. Evol. Microbiol.">
        <title>The Global Catalogue of Microorganisms (GCM) 10K type strain sequencing project: providing services to taxonomists for standard genome sequencing and annotation.</title>
        <authorList>
            <consortium name="The Broad Institute Genomics Platform"/>
            <consortium name="The Broad Institute Genome Sequencing Center for Infectious Disease"/>
            <person name="Wu L."/>
            <person name="Ma J."/>
        </authorList>
    </citation>
    <scope>NUCLEOTIDE SEQUENCE [LARGE SCALE GENOMIC DNA]</scope>
    <source>
        <strain evidence="3">CGMCC 1.16305</strain>
    </source>
</reference>
<dbReference type="Pfam" id="PF13460">
    <property type="entry name" value="NAD_binding_10"/>
    <property type="match status" value="1"/>
</dbReference>
<dbReference type="Gene3D" id="3.40.50.720">
    <property type="entry name" value="NAD(P)-binding Rossmann-like Domain"/>
    <property type="match status" value="1"/>
</dbReference>
<sequence>MKILVLGATGRVGYRVVKLALKDGHKVTAFVRETSRLNISHPNLSVFIGNALKKGDILSAVKGQDAVISALSTDRGETLSKSAPLIIEAMKKEGLKRIITIGTAGILNSRENPDIYRYQSSESKRSLTRASEEHKKAFEYLYNSNLNWTVICPTYMPDGNAEGRFRIEANFLPKGGEKITAGDTAEFAYSQLFDDSHIKQRIGIAY</sequence>
<organism evidence="2 3">
    <name type="scientific">Scopulibacillus cellulosilyticus</name>
    <dbReference type="NCBI Taxonomy" id="2665665"/>
    <lineage>
        <taxon>Bacteria</taxon>
        <taxon>Bacillati</taxon>
        <taxon>Bacillota</taxon>
        <taxon>Bacilli</taxon>
        <taxon>Bacillales</taxon>
        <taxon>Sporolactobacillaceae</taxon>
        <taxon>Scopulibacillus</taxon>
    </lineage>
</organism>
<keyword evidence="3" id="KW-1185">Reference proteome</keyword>
<protein>
    <submittedName>
        <fullName evidence="2">NAD(P)-dependent oxidoreductase</fullName>
    </submittedName>
</protein>
<comment type="caution">
    <text evidence="2">The sequence shown here is derived from an EMBL/GenBank/DDBJ whole genome shotgun (WGS) entry which is preliminary data.</text>
</comment>
<dbReference type="Proteomes" id="UP001596505">
    <property type="component" value="Unassembled WGS sequence"/>
</dbReference>
<evidence type="ECO:0000259" key="1">
    <source>
        <dbReference type="Pfam" id="PF13460"/>
    </source>
</evidence>
<gene>
    <name evidence="2" type="ORF">ACFQRG_02845</name>
</gene>
<name>A0ABW2PRA0_9BACL</name>
<dbReference type="InterPro" id="IPR036291">
    <property type="entry name" value="NAD(P)-bd_dom_sf"/>
</dbReference>
<dbReference type="InterPro" id="IPR051606">
    <property type="entry name" value="Polyketide_Oxido-like"/>
</dbReference>
<proteinExistence type="predicted"/>
<dbReference type="RefSeq" id="WP_380963427.1">
    <property type="nucleotide sequence ID" value="NZ_JBHTCO010000003.1"/>
</dbReference>
<dbReference type="EMBL" id="JBHTCO010000003">
    <property type="protein sequence ID" value="MFC7391933.1"/>
    <property type="molecule type" value="Genomic_DNA"/>
</dbReference>
<dbReference type="PANTHER" id="PTHR43355:SF2">
    <property type="entry name" value="FLAVIN REDUCTASE (NADPH)"/>
    <property type="match status" value="1"/>
</dbReference>
<dbReference type="PANTHER" id="PTHR43355">
    <property type="entry name" value="FLAVIN REDUCTASE (NADPH)"/>
    <property type="match status" value="1"/>
</dbReference>
<evidence type="ECO:0000313" key="3">
    <source>
        <dbReference type="Proteomes" id="UP001596505"/>
    </source>
</evidence>